<keyword evidence="2" id="KW-1185">Reference proteome</keyword>
<dbReference type="RefSeq" id="WP_188762149.1">
    <property type="nucleotide sequence ID" value="NZ_BMJM01000004.1"/>
</dbReference>
<proteinExistence type="predicted"/>
<evidence type="ECO:0000313" key="2">
    <source>
        <dbReference type="Proteomes" id="UP000635071"/>
    </source>
</evidence>
<dbReference type="NCBIfam" id="NF033819">
    <property type="entry name" value="IS66_TnpB"/>
    <property type="match status" value="1"/>
</dbReference>
<dbReference type="Proteomes" id="UP000635071">
    <property type="component" value="Unassembled WGS sequence"/>
</dbReference>
<sequence>MIPLPATTKIWLACGATDMRKGFDGLAVLVQQSLKQSPHSGALFAFRGRRGDLIKLLWYDGQGLCLFSKRMDRGRFVWPVTAPEAVHLTPAQLSMLLEGIDWRRPERTWQPSLAS</sequence>
<organism evidence="1 2">
    <name type="scientific">Sandarakinorhabdus glacialis</name>
    <dbReference type="NCBI Taxonomy" id="1614636"/>
    <lineage>
        <taxon>Bacteria</taxon>
        <taxon>Pseudomonadati</taxon>
        <taxon>Pseudomonadota</taxon>
        <taxon>Alphaproteobacteria</taxon>
        <taxon>Sphingomonadales</taxon>
        <taxon>Sphingosinicellaceae</taxon>
        <taxon>Sandarakinorhabdus</taxon>
    </lineage>
</organism>
<dbReference type="GO" id="GO:0016829">
    <property type="term" value="F:lyase activity"/>
    <property type="evidence" value="ECO:0007669"/>
    <property type="project" value="UniProtKB-KW"/>
</dbReference>
<dbReference type="AlphaFoldDB" id="A0A916ZQP7"/>
<name>A0A916ZQP7_9SPHN</name>
<dbReference type="EMBL" id="BMJM01000004">
    <property type="protein sequence ID" value="GGE08070.1"/>
    <property type="molecule type" value="Genomic_DNA"/>
</dbReference>
<gene>
    <name evidence="1" type="ORF">GCM10011529_13100</name>
</gene>
<dbReference type="Pfam" id="PF05717">
    <property type="entry name" value="TnpB_IS66"/>
    <property type="match status" value="1"/>
</dbReference>
<protein>
    <submittedName>
        <fullName evidence="1">Isocitrate lyase</fullName>
    </submittedName>
</protein>
<keyword evidence="1" id="KW-0456">Lyase</keyword>
<dbReference type="PANTHER" id="PTHR36455:SF1">
    <property type="entry name" value="BLR8292 PROTEIN"/>
    <property type="match status" value="1"/>
</dbReference>
<dbReference type="InterPro" id="IPR008878">
    <property type="entry name" value="Transposase_IS66_Orf2"/>
</dbReference>
<comment type="caution">
    <text evidence="1">The sequence shown here is derived from an EMBL/GenBank/DDBJ whole genome shotgun (WGS) entry which is preliminary data.</text>
</comment>
<dbReference type="PANTHER" id="PTHR36455">
    <property type="match status" value="1"/>
</dbReference>
<accession>A0A916ZQP7</accession>
<evidence type="ECO:0000313" key="1">
    <source>
        <dbReference type="EMBL" id="GGE08070.1"/>
    </source>
</evidence>
<reference evidence="1" key="1">
    <citation type="journal article" date="2014" name="Int. J. Syst. Evol. Microbiol.">
        <title>Complete genome sequence of Corynebacterium casei LMG S-19264T (=DSM 44701T), isolated from a smear-ripened cheese.</title>
        <authorList>
            <consortium name="US DOE Joint Genome Institute (JGI-PGF)"/>
            <person name="Walter F."/>
            <person name="Albersmeier A."/>
            <person name="Kalinowski J."/>
            <person name="Ruckert C."/>
        </authorList>
    </citation>
    <scope>NUCLEOTIDE SEQUENCE</scope>
    <source>
        <strain evidence="1">CGMCC 1.15519</strain>
    </source>
</reference>
<reference evidence="1" key="2">
    <citation type="submission" date="2020-09" db="EMBL/GenBank/DDBJ databases">
        <authorList>
            <person name="Sun Q."/>
            <person name="Zhou Y."/>
        </authorList>
    </citation>
    <scope>NUCLEOTIDE SEQUENCE</scope>
    <source>
        <strain evidence="1">CGMCC 1.15519</strain>
    </source>
</reference>